<dbReference type="PANTHER" id="PTHR43875:SF15">
    <property type="entry name" value="TREHALOSE IMPORT ATP-BINDING PROTEIN SUGC"/>
    <property type="match status" value="1"/>
</dbReference>
<proteinExistence type="predicted"/>
<evidence type="ECO:0000256" key="4">
    <source>
        <dbReference type="ARBA" id="ARBA00022840"/>
    </source>
</evidence>
<dbReference type="InterPro" id="IPR027417">
    <property type="entry name" value="P-loop_NTPase"/>
</dbReference>
<keyword evidence="3" id="KW-0547">Nucleotide-binding</keyword>
<organism evidence="8 9">
    <name type="scientific">Microbacterium aoyamense</name>
    <dbReference type="NCBI Taxonomy" id="344166"/>
    <lineage>
        <taxon>Bacteria</taxon>
        <taxon>Bacillati</taxon>
        <taxon>Actinomycetota</taxon>
        <taxon>Actinomycetes</taxon>
        <taxon>Micrococcales</taxon>
        <taxon>Microbacteriaceae</taxon>
        <taxon>Microbacterium</taxon>
    </lineage>
</organism>
<evidence type="ECO:0000256" key="2">
    <source>
        <dbReference type="ARBA" id="ARBA00022475"/>
    </source>
</evidence>
<keyword evidence="1" id="KW-0813">Transport</keyword>
<dbReference type="SMART" id="SM00382">
    <property type="entry name" value="AAA"/>
    <property type="match status" value="1"/>
</dbReference>
<dbReference type="InterPro" id="IPR003439">
    <property type="entry name" value="ABC_transporter-like_ATP-bd"/>
</dbReference>
<dbReference type="Pfam" id="PF00005">
    <property type="entry name" value="ABC_tran"/>
    <property type="match status" value="1"/>
</dbReference>
<name>A0ABP5AQ10_9MICO</name>
<gene>
    <name evidence="8" type="ORF">GCM10009775_07140</name>
</gene>
<dbReference type="CDD" id="cd03259">
    <property type="entry name" value="ABC_Carb_Solutes_like"/>
    <property type="match status" value="1"/>
</dbReference>
<dbReference type="PROSITE" id="PS00211">
    <property type="entry name" value="ABC_TRANSPORTER_1"/>
    <property type="match status" value="1"/>
</dbReference>
<keyword evidence="5" id="KW-1278">Translocase</keyword>
<comment type="caution">
    <text evidence="8">The sequence shown here is derived from an EMBL/GenBank/DDBJ whole genome shotgun (WGS) entry which is preliminary data.</text>
</comment>
<dbReference type="Gene3D" id="3.40.50.300">
    <property type="entry name" value="P-loop containing nucleotide triphosphate hydrolases"/>
    <property type="match status" value="1"/>
</dbReference>
<dbReference type="InterPro" id="IPR015853">
    <property type="entry name" value="ABC_transpr_FbpC"/>
</dbReference>
<evidence type="ECO:0000313" key="9">
    <source>
        <dbReference type="Proteomes" id="UP001501343"/>
    </source>
</evidence>
<evidence type="ECO:0000256" key="3">
    <source>
        <dbReference type="ARBA" id="ARBA00022741"/>
    </source>
</evidence>
<accession>A0ABP5AQ10</accession>
<reference evidence="9" key="1">
    <citation type="journal article" date="2019" name="Int. J. Syst. Evol. Microbiol.">
        <title>The Global Catalogue of Microorganisms (GCM) 10K type strain sequencing project: providing services to taxonomists for standard genome sequencing and annotation.</title>
        <authorList>
            <consortium name="The Broad Institute Genomics Platform"/>
            <consortium name="The Broad Institute Genome Sequencing Center for Infectious Disease"/>
            <person name="Wu L."/>
            <person name="Ma J."/>
        </authorList>
    </citation>
    <scope>NUCLEOTIDE SEQUENCE [LARGE SCALE GENOMIC DNA]</scope>
    <source>
        <strain evidence="9">JCM 14900</strain>
    </source>
</reference>
<keyword evidence="2" id="KW-1003">Cell membrane</keyword>
<dbReference type="SUPFAM" id="SSF52540">
    <property type="entry name" value="P-loop containing nucleoside triphosphate hydrolases"/>
    <property type="match status" value="1"/>
</dbReference>
<evidence type="ECO:0000256" key="6">
    <source>
        <dbReference type="ARBA" id="ARBA00023136"/>
    </source>
</evidence>
<dbReference type="InterPro" id="IPR008995">
    <property type="entry name" value="Mo/tungstate-bd_C_term_dom"/>
</dbReference>
<evidence type="ECO:0000256" key="5">
    <source>
        <dbReference type="ARBA" id="ARBA00022967"/>
    </source>
</evidence>
<dbReference type="InterPro" id="IPR017871">
    <property type="entry name" value="ABC_transporter-like_CS"/>
</dbReference>
<protein>
    <recommendedName>
        <fullName evidence="7">ABC transporter domain-containing protein</fullName>
    </recommendedName>
</protein>
<keyword evidence="4" id="KW-0067">ATP-binding</keyword>
<feature type="domain" description="ABC transporter" evidence="7">
    <location>
        <begin position="33"/>
        <end position="273"/>
    </location>
</feature>
<dbReference type="PANTHER" id="PTHR43875">
    <property type="entry name" value="MALTODEXTRIN IMPORT ATP-BINDING PROTEIN MSMX"/>
    <property type="match status" value="1"/>
</dbReference>
<dbReference type="EMBL" id="BAAAOF010000002">
    <property type="protein sequence ID" value="GAA1917282.1"/>
    <property type="molecule type" value="Genomic_DNA"/>
</dbReference>
<evidence type="ECO:0000313" key="8">
    <source>
        <dbReference type="EMBL" id="GAA1917282.1"/>
    </source>
</evidence>
<dbReference type="PROSITE" id="PS50893">
    <property type="entry name" value="ABC_TRANSPORTER_2"/>
    <property type="match status" value="1"/>
</dbReference>
<evidence type="ECO:0000256" key="1">
    <source>
        <dbReference type="ARBA" id="ARBA00022448"/>
    </source>
</evidence>
<dbReference type="InterPro" id="IPR003593">
    <property type="entry name" value="AAA+_ATPase"/>
</dbReference>
<dbReference type="InterPro" id="IPR047641">
    <property type="entry name" value="ABC_transpr_MalK/UgpC-like"/>
</dbReference>
<sequence>MTTDVTIANEIERTRDMASSEVRPETGEAPIEASVEDLSKSFISKRRDVHAVRSIDLSIRKGEYVVVLGPSGCGKSTLMRCVAGLERPTGGRVRLHGRTVFDQSAGVDVKPEARNVGMVFQNYALWPHMSVEANVAYPLKRRGVRGQERTQRVAEVLETVECSPLAKRLPAELSGGQQQRVALARALASRPSLMLLDEPLSNLDALLRVSLRSELLRLHRELGFTALHITHDQAEALEMGDRVVLMREGEIEQSGTPDEVYTRPASPYAATFLGVRNKLTATLKNGQITHDGGWVGGVDDVVGAADGSSVRVFARPRDVRVVPATPIAERASHGDVEIEGRVAQIVLSEGGTHQFIVEVGETQWFAEQGDVSDVRLGDEVILSVPRASVLFYDTEGSLLSTAGVGAR</sequence>
<dbReference type="Proteomes" id="UP001501343">
    <property type="component" value="Unassembled WGS sequence"/>
</dbReference>
<dbReference type="SUPFAM" id="SSF50331">
    <property type="entry name" value="MOP-like"/>
    <property type="match status" value="1"/>
</dbReference>
<evidence type="ECO:0000259" key="7">
    <source>
        <dbReference type="PROSITE" id="PS50893"/>
    </source>
</evidence>
<keyword evidence="6" id="KW-0472">Membrane</keyword>
<keyword evidence="9" id="KW-1185">Reference proteome</keyword>